<evidence type="ECO:0000256" key="3">
    <source>
        <dbReference type="ARBA" id="ARBA00022448"/>
    </source>
</evidence>
<keyword evidence="8" id="KW-0915">Sodium</keyword>
<dbReference type="PROSITE" id="PS50283">
    <property type="entry name" value="NA_SOLUT_SYMP_3"/>
    <property type="match status" value="1"/>
</dbReference>
<feature type="non-terminal residue" evidence="13">
    <location>
        <position position="284"/>
    </location>
</feature>
<dbReference type="PANTHER" id="PTHR48086">
    <property type="entry name" value="SODIUM/PROLINE SYMPORTER-RELATED"/>
    <property type="match status" value="1"/>
</dbReference>
<evidence type="ECO:0000256" key="8">
    <source>
        <dbReference type="ARBA" id="ARBA00023053"/>
    </source>
</evidence>
<evidence type="ECO:0000256" key="1">
    <source>
        <dbReference type="ARBA" id="ARBA00004651"/>
    </source>
</evidence>
<dbReference type="InterPro" id="IPR001734">
    <property type="entry name" value="Na/solute_symporter"/>
</dbReference>
<comment type="similarity">
    <text evidence="2">Belongs to the sodium:solute symporter (SSF) (TC 2.A.21) family.</text>
</comment>
<accession>A0A382CGK6</accession>
<evidence type="ECO:0000256" key="12">
    <source>
        <dbReference type="SAM" id="Phobius"/>
    </source>
</evidence>
<evidence type="ECO:0000256" key="10">
    <source>
        <dbReference type="ARBA" id="ARBA00023136"/>
    </source>
</evidence>
<keyword evidence="11" id="KW-0739">Sodium transport</keyword>
<dbReference type="InterPro" id="IPR038377">
    <property type="entry name" value="Na/Glc_symporter_sf"/>
</dbReference>
<dbReference type="AlphaFoldDB" id="A0A382CGK6"/>
<keyword evidence="7 12" id="KW-1133">Transmembrane helix</keyword>
<dbReference type="EMBL" id="UINC01034106">
    <property type="protein sequence ID" value="SVB24427.1"/>
    <property type="molecule type" value="Genomic_DNA"/>
</dbReference>
<comment type="subcellular location">
    <subcellularLocation>
        <location evidence="1">Cell membrane</location>
        <topology evidence="1">Multi-pass membrane protein</topology>
    </subcellularLocation>
</comment>
<evidence type="ECO:0008006" key="14">
    <source>
        <dbReference type="Google" id="ProtNLM"/>
    </source>
</evidence>
<feature type="transmembrane region" description="Helical" evidence="12">
    <location>
        <begin position="41"/>
        <end position="59"/>
    </location>
</feature>
<dbReference type="PANTHER" id="PTHR48086:SF3">
    <property type="entry name" value="SODIUM_PROLINE SYMPORTER"/>
    <property type="match status" value="1"/>
</dbReference>
<evidence type="ECO:0000313" key="13">
    <source>
        <dbReference type="EMBL" id="SVB24427.1"/>
    </source>
</evidence>
<evidence type="ECO:0000256" key="4">
    <source>
        <dbReference type="ARBA" id="ARBA00022475"/>
    </source>
</evidence>
<dbReference type="GO" id="GO:0006814">
    <property type="term" value="P:sodium ion transport"/>
    <property type="evidence" value="ECO:0007669"/>
    <property type="project" value="UniProtKB-KW"/>
</dbReference>
<reference evidence="13" key="1">
    <citation type="submission" date="2018-05" db="EMBL/GenBank/DDBJ databases">
        <authorList>
            <person name="Lanie J.A."/>
            <person name="Ng W.-L."/>
            <person name="Kazmierczak K.M."/>
            <person name="Andrzejewski T.M."/>
            <person name="Davidsen T.M."/>
            <person name="Wayne K.J."/>
            <person name="Tettelin H."/>
            <person name="Glass J.I."/>
            <person name="Rusch D."/>
            <person name="Podicherti R."/>
            <person name="Tsui H.-C.T."/>
            <person name="Winkler M.E."/>
        </authorList>
    </citation>
    <scope>NUCLEOTIDE SEQUENCE</scope>
</reference>
<sequence length="284" mass="31814">MDTQPLLSTGGMIYMGLYLFSLIGIGLAGRFARKENTMADFYLAGRGMGVFVLFLTLYATQYSGNTLIGFSGRAYREGFTALVTVTFMTVIIGAYLIFAPKLYRLSKEHNYITVGDFIQHRFQSTTLTVTITVIAIIALGNYILTNLKAIGFIIVAATGGQVSFAQGIIVLSLIMVIYETLGGMRSVAWTDMIQGVLLLFGVFFIFITIQSEYGGLAKMSEQIKNIRPDFWQPPDWEGKRLWLSTIIIVFFGISVYPHAIQRIYAARDEKTLRRSFQIMVFMPL</sequence>
<evidence type="ECO:0000256" key="5">
    <source>
        <dbReference type="ARBA" id="ARBA00022692"/>
    </source>
</evidence>
<keyword evidence="9" id="KW-0406">Ion transport</keyword>
<evidence type="ECO:0000256" key="7">
    <source>
        <dbReference type="ARBA" id="ARBA00022989"/>
    </source>
</evidence>
<feature type="transmembrane region" description="Helical" evidence="12">
    <location>
        <begin position="124"/>
        <end position="144"/>
    </location>
</feature>
<feature type="transmembrane region" description="Helical" evidence="12">
    <location>
        <begin position="241"/>
        <end position="260"/>
    </location>
</feature>
<protein>
    <recommendedName>
        <fullName evidence="14">Sodium:pantothenate symporter</fullName>
    </recommendedName>
</protein>
<feature type="transmembrane region" description="Helical" evidence="12">
    <location>
        <begin position="150"/>
        <end position="177"/>
    </location>
</feature>
<keyword evidence="4" id="KW-1003">Cell membrane</keyword>
<keyword evidence="3" id="KW-0813">Transport</keyword>
<feature type="transmembrane region" description="Helical" evidence="12">
    <location>
        <begin position="12"/>
        <end position="29"/>
    </location>
</feature>
<feature type="transmembrane region" description="Helical" evidence="12">
    <location>
        <begin position="189"/>
        <end position="209"/>
    </location>
</feature>
<dbReference type="Pfam" id="PF00474">
    <property type="entry name" value="SSF"/>
    <property type="match status" value="1"/>
</dbReference>
<evidence type="ECO:0000256" key="11">
    <source>
        <dbReference type="ARBA" id="ARBA00023201"/>
    </source>
</evidence>
<evidence type="ECO:0000256" key="6">
    <source>
        <dbReference type="ARBA" id="ARBA00022847"/>
    </source>
</evidence>
<dbReference type="InterPro" id="IPR050277">
    <property type="entry name" value="Sodium:Solute_Symporter"/>
</dbReference>
<evidence type="ECO:0000256" key="9">
    <source>
        <dbReference type="ARBA" id="ARBA00023065"/>
    </source>
</evidence>
<proteinExistence type="inferred from homology"/>
<keyword evidence="6" id="KW-0769">Symport</keyword>
<feature type="transmembrane region" description="Helical" evidence="12">
    <location>
        <begin position="79"/>
        <end position="103"/>
    </location>
</feature>
<evidence type="ECO:0000256" key="2">
    <source>
        <dbReference type="ARBA" id="ARBA00006434"/>
    </source>
</evidence>
<gene>
    <name evidence="13" type="ORF">METZ01_LOCUS177281</name>
</gene>
<dbReference type="GO" id="GO:0005886">
    <property type="term" value="C:plasma membrane"/>
    <property type="evidence" value="ECO:0007669"/>
    <property type="project" value="UniProtKB-SubCell"/>
</dbReference>
<name>A0A382CGK6_9ZZZZ</name>
<dbReference type="Gene3D" id="1.20.1730.10">
    <property type="entry name" value="Sodium/glucose cotransporter"/>
    <property type="match status" value="1"/>
</dbReference>
<dbReference type="GO" id="GO:0015293">
    <property type="term" value="F:symporter activity"/>
    <property type="evidence" value="ECO:0007669"/>
    <property type="project" value="UniProtKB-KW"/>
</dbReference>
<keyword evidence="10 12" id="KW-0472">Membrane</keyword>
<organism evidence="13">
    <name type="scientific">marine metagenome</name>
    <dbReference type="NCBI Taxonomy" id="408172"/>
    <lineage>
        <taxon>unclassified sequences</taxon>
        <taxon>metagenomes</taxon>
        <taxon>ecological metagenomes</taxon>
    </lineage>
</organism>
<keyword evidence="5 12" id="KW-0812">Transmembrane</keyword>